<evidence type="ECO:0000256" key="4">
    <source>
        <dbReference type="ARBA" id="ARBA00022801"/>
    </source>
</evidence>
<dbReference type="KEGG" id="psic:J4E96_13165"/>
<organism evidence="8 9">
    <name type="scientific">Pengzhenrongella sicca</name>
    <dbReference type="NCBI Taxonomy" id="2819238"/>
    <lineage>
        <taxon>Bacteria</taxon>
        <taxon>Bacillati</taxon>
        <taxon>Actinomycetota</taxon>
        <taxon>Actinomycetes</taxon>
        <taxon>Micrococcales</taxon>
        <taxon>Pengzhenrongella</taxon>
    </lineage>
</organism>
<keyword evidence="3" id="KW-0479">Metal-binding</keyword>
<protein>
    <submittedName>
        <fullName evidence="8">CoA pyrophosphatase</fullName>
    </submittedName>
</protein>
<dbReference type="InterPro" id="IPR000086">
    <property type="entry name" value="NUDIX_hydrolase_dom"/>
</dbReference>
<dbReference type="PANTHER" id="PTHR12992">
    <property type="entry name" value="NUDIX HYDROLASE"/>
    <property type="match status" value="1"/>
</dbReference>
<evidence type="ECO:0000256" key="2">
    <source>
        <dbReference type="ARBA" id="ARBA00001946"/>
    </source>
</evidence>
<dbReference type="GO" id="GO:0046872">
    <property type="term" value="F:metal ion binding"/>
    <property type="evidence" value="ECO:0007669"/>
    <property type="project" value="UniProtKB-KW"/>
</dbReference>
<dbReference type="PANTHER" id="PTHR12992:SF11">
    <property type="entry name" value="MITOCHONDRIAL COENZYME A DIPHOSPHATASE NUDT8"/>
    <property type="match status" value="1"/>
</dbReference>
<dbReference type="AlphaFoldDB" id="A0A8A4ZCM6"/>
<dbReference type="InterPro" id="IPR015797">
    <property type="entry name" value="NUDIX_hydrolase-like_dom_sf"/>
</dbReference>
<reference evidence="8" key="1">
    <citation type="submission" date="2021-03" db="EMBL/GenBank/DDBJ databases">
        <title>Pengzhenrongella sicca gen. nov., sp. nov., a new member of suborder Micrococcineae isolated from High-Arctic tundra soil.</title>
        <authorList>
            <person name="Peng F."/>
        </authorList>
    </citation>
    <scope>NUCLEOTIDE SEQUENCE</scope>
    <source>
        <strain evidence="8">LRZ-2</strain>
    </source>
</reference>
<dbReference type="RefSeq" id="WP_227422559.1">
    <property type="nucleotide sequence ID" value="NZ_CP071868.1"/>
</dbReference>
<dbReference type="CDD" id="cd03426">
    <property type="entry name" value="NUDIX_CoAse_Nudt7"/>
    <property type="match status" value="1"/>
</dbReference>
<dbReference type="Proteomes" id="UP000663937">
    <property type="component" value="Chromosome"/>
</dbReference>
<evidence type="ECO:0000256" key="3">
    <source>
        <dbReference type="ARBA" id="ARBA00022723"/>
    </source>
</evidence>
<dbReference type="GO" id="GO:0010945">
    <property type="term" value="F:coenzyme A diphosphatase activity"/>
    <property type="evidence" value="ECO:0007669"/>
    <property type="project" value="InterPro"/>
</dbReference>
<accession>A0A8A4ZCM6</accession>
<evidence type="ECO:0000313" key="8">
    <source>
        <dbReference type="EMBL" id="QTE28326.1"/>
    </source>
</evidence>
<evidence type="ECO:0000256" key="1">
    <source>
        <dbReference type="ARBA" id="ARBA00001936"/>
    </source>
</evidence>
<gene>
    <name evidence="8" type="ORF">J4E96_13165</name>
</gene>
<keyword evidence="9" id="KW-1185">Reference proteome</keyword>
<keyword evidence="6" id="KW-0464">Manganese</keyword>
<proteinExistence type="predicted"/>
<dbReference type="Pfam" id="PF00293">
    <property type="entry name" value="NUDIX"/>
    <property type="match status" value="1"/>
</dbReference>
<dbReference type="SUPFAM" id="SSF55811">
    <property type="entry name" value="Nudix"/>
    <property type="match status" value="1"/>
</dbReference>
<keyword evidence="4" id="KW-0378">Hydrolase</keyword>
<dbReference type="PROSITE" id="PS51462">
    <property type="entry name" value="NUDIX"/>
    <property type="match status" value="1"/>
</dbReference>
<evidence type="ECO:0000256" key="5">
    <source>
        <dbReference type="ARBA" id="ARBA00022842"/>
    </source>
</evidence>
<sequence length="229" mass="23598">MAGSGPREQLAALTARGVSWAGYAARVRDLPTPGRPAAVLVLFGVLDSTPAHRASGAVPADLDVLLVGRATTLRHHSGQIAFPGGRLDPGDSGPVAGALREAVEETGLDVAGVEVLGTLGELPVPVSDHLVTPVLAWWSRPSPVDVVDTGESAVVFRAPVADLLDPANRRTALYGRAPGAPGAPGGPAFLVAGHVVWGFTALVLDTLFDELGWTQPWDRGQTIAAPIAR</sequence>
<evidence type="ECO:0000256" key="6">
    <source>
        <dbReference type="ARBA" id="ARBA00023211"/>
    </source>
</evidence>
<dbReference type="EMBL" id="CP071868">
    <property type="protein sequence ID" value="QTE28326.1"/>
    <property type="molecule type" value="Genomic_DNA"/>
</dbReference>
<comment type="cofactor">
    <cofactor evidence="2">
        <name>Mg(2+)</name>
        <dbReference type="ChEBI" id="CHEBI:18420"/>
    </cofactor>
</comment>
<evidence type="ECO:0000259" key="7">
    <source>
        <dbReference type="PROSITE" id="PS51462"/>
    </source>
</evidence>
<dbReference type="Gene3D" id="3.90.79.10">
    <property type="entry name" value="Nucleoside Triphosphate Pyrophosphohydrolase"/>
    <property type="match status" value="1"/>
</dbReference>
<comment type="cofactor">
    <cofactor evidence="1">
        <name>Mn(2+)</name>
        <dbReference type="ChEBI" id="CHEBI:29035"/>
    </cofactor>
</comment>
<name>A0A8A4ZCM6_9MICO</name>
<evidence type="ECO:0000313" key="9">
    <source>
        <dbReference type="Proteomes" id="UP000663937"/>
    </source>
</evidence>
<dbReference type="InterPro" id="IPR045121">
    <property type="entry name" value="CoAse"/>
</dbReference>
<keyword evidence="5" id="KW-0460">Magnesium</keyword>
<feature type="domain" description="Nudix hydrolase" evidence="7">
    <location>
        <begin position="33"/>
        <end position="184"/>
    </location>
</feature>